<protein>
    <submittedName>
        <fullName evidence="8">Copper resistance protein CopC</fullName>
    </submittedName>
</protein>
<comment type="caution">
    <text evidence="8">The sequence shown here is derived from an EMBL/GenBank/DDBJ whole genome shotgun (WGS) entry which is preliminary data.</text>
</comment>
<dbReference type="InterPro" id="IPR014756">
    <property type="entry name" value="Ig_E-set"/>
</dbReference>
<feature type="domain" description="CopC" evidence="7">
    <location>
        <begin position="41"/>
        <end position="132"/>
    </location>
</feature>
<name>A0A937RHR4_9ACTN</name>
<feature type="transmembrane region" description="Helical" evidence="6">
    <location>
        <begin position="186"/>
        <end position="209"/>
    </location>
</feature>
<dbReference type="GO" id="GO:0030313">
    <property type="term" value="C:cell envelope"/>
    <property type="evidence" value="ECO:0007669"/>
    <property type="project" value="UniProtKB-SubCell"/>
</dbReference>
<dbReference type="GO" id="GO:0042597">
    <property type="term" value="C:periplasmic space"/>
    <property type="evidence" value="ECO:0007669"/>
    <property type="project" value="InterPro"/>
</dbReference>
<dbReference type="AlphaFoldDB" id="A0A937RHR4"/>
<sequence>MRGQVAGWWPRAAGRAAAGALVGALAVLATLTVGVAPASAHTSLASSTPAAGSTVPTVPDQVELVFTQRLLGVGVVTVLGPGDVTVSTGAPVQDGARVTQALAAERPAGAYRIAYRVVAADGHTVTGEVAFTATAGTGPASPTPTATATTSAAPVPTSAPSGPTTGATALTNEGGGSDDGGSSTGLVVGVAVGAVGLIAIAGAATAIAARRRREHTDGT</sequence>
<dbReference type="PANTHER" id="PTHR34820:SF4">
    <property type="entry name" value="INNER MEMBRANE PROTEIN YEBZ"/>
    <property type="match status" value="1"/>
</dbReference>
<dbReference type="Pfam" id="PF04234">
    <property type="entry name" value="CopC"/>
    <property type="match status" value="1"/>
</dbReference>
<proteinExistence type="predicted"/>
<dbReference type="InterPro" id="IPR014755">
    <property type="entry name" value="Cu-Rt/internalin_Ig-like"/>
</dbReference>
<keyword evidence="4" id="KW-0186">Copper</keyword>
<dbReference type="InterPro" id="IPR032694">
    <property type="entry name" value="CopC/D"/>
</dbReference>
<evidence type="ECO:0000256" key="1">
    <source>
        <dbReference type="ARBA" id="ARBA00004196"/>
    </source>
</evidence>
<evidence type="ECO:0000256" key="4">
    <source>
        <dbReference type="ARBA" id="ARBA00023008"/>
    </source>
</evidence>
<dbReference type="InterPro" id="IPR007348">
    <property type="entry name" value="CopC_dom"/>
</dbReference>
<dbReference type="Proteomes" id="UP000604475">
    <property type="component" value="Unassembled WGS sequence"/>
</dbReference>
<evidence type="ECO:0000256" key="2">
    <source>
        <dbReference type="ARBA" id="ARBA00022723"/>
    </source>
</evidence>
<keyword evidence="6" id="KW-0812">Transmembrane</keyword>
<reference evidence="8" key="1">
    <citation type="submission" date="2020-12" db="EMBL/GenBank/DDBJ databases">
        <title>Genomic characterization of non-nitrogen-fixing Frankia strains.</title>
        <authorList>
            <person name="Carlos-Shanley C."/>
            <person name="Guerra T."/>
            <person name="Hahn D."/>
        </authorList>
    </citation>
    <scope>NUCLEOTIDE SEQUENCE</scope>
    <source>
        <strain evidence="8">CN6</strain>
    </source>
</reference>
<comment type="subcellular location">
    <subcellularLocation>
        <location evidence="1">Cell envelope</location>
    </subcellularLocation>
</comment>
<dbReference type="PANTHER" id="PTHR34820">
    <property type="entry name" value="INNER MEMBRANE PROTEIN YEBZ"/>
    <property type="match status" value="1"/>
</dbReference>
<keyword evidence="6" id="KW-1133">Transmembrane helix</keyword>
<keyword evidence="3" id="KW-0732">Signal</keyword>
<keyword evidence="2" id="KW-0479">Metal-binding</keyword>
<organism evidence="8 9">
    <name type="scientific">Frankia nepalensis</name>
    <dbReference type="NCBI Taxonomy" id="1836974"/>
    <lineage>
        <taxon>Bacteria</taxon>
        <taxon>Bacillati</taxon>
        <taxon>Actinomycetota</taxon>
        <taxon>Actinomycetes</taxon>
        <taxon>Frankiales</taxon>
        <taxon>Frankiaceae</taxon>
        <taxon>Frankia</taxon>
    </lineage>
</organism>
<dbReference type="RefSeq" id="WP_203005791.1">
    <property type="nucleotide sequence ID" value="NZ_JADWYU010000156.1"/>
</dbReference>
<dbReference type="Gene3D" id="2.60.40.1220">
    <property type="match status" value="1"/>
</dbReference>
<evidence type="ECO:0000313" key="9">
    <source>
        <dbReference type="Proteomes" id="UP000604475"/>
    </source>
</evidence>
<gene>
    <name evidence="8" type="ORF">I7412_35980</name>
</gene>
<evidence type="ECO:0000256" key="5">
    <source>
        <dbReference type="SAM" id="MobiDB-lite"/>
    </source>
</evidence>
<keyword evidence="9" id="KW-1185">Reference proteome</keyword>
<feature type="compositionally biased region" description="Low complexity" evidence="5">
    <location>
        <begin position="135"/>
        <end position="169"/>
    </location>
</feature>
<evidence type="ECO:0000259" key="7">
    <source>
        <dbReference type="Pfam" id="PF04234"/>
    </source>
</evidence>
<dbReference type="SUPFAM" id="SSF81296">
    <property type="entry name" value="E set domains"/>
    <property type="match status" value="1"/>
</dbReference>
<evidence type="ECO:0000313" key="8">
    <source>
        <dbReference type="EMBL" id="MBL7632463.1"/>
    </source>
</evidence>
<dbReference type="GO" id="GO:0006825">
    <property type="term" value="P:copper ion transport"/>
    <property type="evidence" value="ECO:0007669"/>
    <property type="project" value="InterPro"/>
</dbReference>
<dbReference type="GO" id="GO:0046688">
    <property type="term" value="P:response to copper ion"/>
    <property type="evidence" value="ECO:0007669"/>
    <property type="project" value="InterPro"/>
</dbReference>
<evidence type="ECO:0000256" key="6">
    <source>
        <dbReference type="SAM" id="Phobius"/>
    </source>
</evidence>
<dbReference type="EMBL" id="JAEACQ010000328">
    <property type="protein sequence ID" value="MBL7632463.1"/>
    <property type="molecule type" value="Genomic_DNA"/>
</dbReference>
<feature type="region of interest" description="Disordered" evidence="5">
    <location>
        <begin position="135"/>
        <end position="180"/>
    </location>
</feature>
<dbReference type="GO" id="GO:0005507">
    <property type="term" value="F:copper ion binding"/>
    <property type="evidence" value="ECO:0007669"/>
    <property type="project" value="InterPro"/>
</dbReference>
<dbReference type="GO" id="GO:0005886">
    <property type="term" value="C:plasma membrane"/>
    <property type="evidence" value="ECO:0007669"/>
    <property type="project" value="TreeGrafter"/>
</dbReference>
<evidence type="ECO:0000256" key="3">
    <source>
        <dbReference type="ARBA" id="ARBA00022729"/>
    </source>
</evidence>
<accession>A0A937RHR4</accession>
<keyword evidence="6" id="KW-0472">Membrane</keyword>